<keyword evidence="2" id="KW-1185">Reference proteome</keyword>
<accession>A0A4Y2UHW1</accession>
<name>A0A4Y2UHW1_ARAVE</name>
<evidence type="ECO:0000313" key="1">
    <source>
        <dbReference type="EMBL" id="GBO11724.1"/>
    </source>
</evidence>
<gene>
    <name evidence="1" type="ORF">AVEN_216124_1</name>
</gene>
<dbReference type="EMBL" id="BGPR01036488">
    <property type="protein sequence ID" value="GBO11724.1"/>
    <property type="molecule type" value="Genomic_DNA"/>
</dbReference>
<dbReference type="AlphaFoldDB" id="A0A4Y2UHW1"/>
<dbReference type="Proteomes" id="UP000499080">
    <property type="component" value="Unassembled WGS sequence"/>
</dbReference>
<comment type="caution">
    <text evidence="1">The sequence shown here is derived from an EMBL/GenBank/DDBJ whole genome shotgun (WGS) entry which is preliminary data.</text>
</comment>
<evidence type="ECO:0000313" key="2">
    <source>
        <dbReference type="Proteomes" id="UP000499080"/>
    </source>
</evidence>
<reference evidence="1 2" key="1">
    <citation type="journal article" date="2019" name="Sci. Rep.">
        <title>Orb-weaving spider Araneus ventricosus genome elucidates the spidroin gene catalogue.</title>
        <authorList>
            <person name="Kono N."/>
            <person name="Nakamura H."/>
            <person name="Ohtoshi R."/>
            <person name="Moran D.A.P."/>
            <person name="Shinohara A."/>
            <person name="Yoshida Y."/>
            <person name="Fujiwara M."/>
            <person name="Mori M."/>
            <person name="Tomita M."/>
            <person name="Arakawa K."/>
        </authorList>
    </citation>
    <scope>NUCLEOTIDE SEQUENCE [LARGE SCALE GENOMIC DNA]</scope>
</reference>
<protein>
    <submittedName>
        <fullName evidence="1">Uncharacterized protein</fullName>
    </submittedName>
</protein>
<sequence>MRNSRAAGKVGYPTKPNSHSVCKLTLDYRSRPTATKGKILEIREWESKSSHCREVDRSPHCSALFELQMNNLPDFLCQWVKENRQVQME</sequence>
<organism evidence="1 2">
    <name type="scientific">Araneus ventricosus</name>
    <name type="common">Orbweaver spider</name>
    <name type="synonym">Epeira ventricosa</name>
    <dbReference type="NCBI Taxonomy" id="182803"/>
    <lineage>
        <taxon>Eukaryota</taxon>
        <taxon>Metazoa</taxon>
        <taxon>Ecdysozoa</taxon>
        <taxon>Arthropoda</taxon>
        <taxon>Chelicerata</taxon>
        <taxon>Arachnida</taxon>
        <taxon>Araneae</taxon>
        <taxon>Araneomorphae</taxon>
        <taxon>Entelegynae</taxon>
        <taxon>Araneoidea</taxon>
        <taxon>Araneidae</taxon>
        <taxon>Araneus</taxon>
    </lineage>
</organism>
<proteinExistence type="predicted"/>